<reference evidence="3" key="1">
    <citation type="submission" date="2015-05" db="EMBL/GenBank/DDBJ databases">
        <authorList>
            <consortium name="Pathogen Informatics"/>
        </authorList>
    </citation>
    <scope>NUCLEOTIDE SEQUENCE [LARGE SCALE GENOMIC DNA]</scope>
    <source>
        <strain evidence="3">T1-815</strain>
    </source>
</reference>
<evidence type="ECO:0000313" key="2">
    <source>
        <dbReference type="EMBL" id="CRL35202.1"/>
    </source>
</evidence>
<keyword evidence="1" id="KW-0812">Transmembrane</keyword>
<feature type="transmembrane region" description="Helical" evidence="1">
    <location>
        <begin position="33"/>
        <end position="54"/>
    </location>
</feature>
<accession>A0A0M6WFU1</accession>
<evidence type="ECO:0000256" key="1">
    <source>
        <dbReference type="SAM" id="Phobius"/>
    </source>
</evidence>
<gene>
    <name evidence="2" type="ORF">T1815_10351</name>
</gene>
<proteinExistence type="predicted"/>
<keyword evidence="1" id="KW-0472">Membrane</keyword>
<organism evidence="2 3">
    <name type="scientific">Agathobacter rectalis</name>
    <dbReference type="NCBI Taxonomy" id="39491"/>
    <lineage>
        <taxon>Bacteria</taxon>
        <taxon>Bacillati</taxon>
        <taxon>Bacillota</taxon>
        <taxon>Clostridia</taxon>
        <taxon>Lachnospirales</taxon>
        <taxon>Lachnospiraceae</taxon>
        <taxon>Agathobacter</taxon>
    </lineage>
</organism>
<keyword evidence="3" id="KW-1185">Reference proteome</keyword>
<evidence type="ECO:0000313" key="3">
    <source>
        <dbReference type="Proteomes" id="UP000049472"/>
    </source>
</evidence>
<dbReference type="EMBL" id="CVRQ01000014">
    <property type="protein sequence ID" value="CRL35202.1"/>
    <property type="molecule type" value="Genomic_DNA"/>
</dbReference>
<dbReference type="AlphaFoldDB" id="A0A0M6WFU1"/>
<sequence length="238" mass="25453">MNAKKFSDAMSELDTKYVDEALNYKKKAKKPGWVKWGAMAACFAVIAVLGVGVFQSGLFGNKTDIATLDNGNEIIFVKSETAGSSIDIDGTITTRQLTETEAASLFPNLTVTAHAVFRVDDTVSDSNKELIGFEGKIENAKVVISTTDIALLDTKIVGSEESSEVNGTSVTAGYFVTDRNSVGEQNVIYYATFKLGDSTVYVENAGAKTESESVKNDLATIIQELINNGALDLSSFNG</sequence>
<protein>
    <submittedName>
        <fullName evidence="2">Uncharacterized protein</fullName>
    </submittedName>
</protein>
<keyword evidence="1" id="KW-1133">Transmembrane helix</keyword>
<dbReference type="Proteomes" id="UP000049472">
    <property type="component" value="Unassembled WGS sequence"/>
</dbReference>
<dbReference type="GeneID" id="75068076"/>
<dbReference type="RefSeq" id="WP_005922899.1">
    <property type="nucleotide sequence ID" value="NZ_CVRQ01000014.1"/>
</dbReference>
<name>A0A0M6WFU1_9FIRM</name>